<evidence type="ECO:0000313" key="2">
    <source>
        <dbReference type="EMBL" id="KAL2507591.1"/>
    </source>
</evidence>
<accession>A0ABD1T4F4</accession>
<comment type="caution">
    <text evidence="2">The sequence shown here is derived from an EMBL/GenBank/DDBJ whole genome shotgun (WGS) entry which is preliminary data.</text>
</comment>
<evidence type="ECO:0000256" key="1">
    <source>
        <dbReference type="SAM" id="MobiDB-lite"/>
    </source>
</evidence>
<evidence type="ECO:0000313" key="3">
    <source>
        <dbReference type="Proteomes" id="UP001604277"/>
    </source>
</evidence>
<name>A0ABD1T4F4_9LAMI</name>
<feature type="compositionally biased region" description="Basic and acidic residues" evidence="1">
    <location>
        <begin position="8"/>
        <end position="22"/>
    </location>
</feature>
<sequence length="151" mass="17034">MSNEEAEEDKKERNDHDLDNGSKVDLNPIVEDETINEKLSEASGVQVINVHVDGSTLNDASHQSHESNSLSNVLKTPSVEVDQGVAITTRPGYCLMYESFPKRSVINRREIDGGSWIWKRSVINRRKIDGGSWIDLEAATPCFWRKVKNDH</sequence>
<feature type="region of interest" description="Disordered" evidence="1">
    <location>
        <begin position="1"/>
        <end position="25"/>
    </location>
</feature>
<keyword evidence="3" id="KW-1185">Reference proteome</keyword>
<organism evidence="2 3">
    <name type="scientific">Forsythia ovata</name>
    <dbReference type="NCBI Taxonomy" id="205694"/>
    <lineage>
        <taxon>Eukaryota</taxon>
        <taxon>Viridiplantae</taxon>
        <taxon>Streptophyta</taxon>
        <taxon>Embryophyta</taxon>
        <taxon>Tracheophyta</taxon>
        <taxon>Spermatophyta</taxon>
        <taxon>Magnoliopsida</taxon>
        <taxon>eudicotyledons</taxon>
        <taxon>Gunneridae</taxon>
        <taxon>Pentapetalae</taxon>
        <taxon>asterids</taxon>
        <taxon>lamiids</taxon>
        <taxon>Lamiales</taxon>
        <taxon>Oleaceae</taxon>
        <taxon>Forsythieae</taxon>
        <taxon>Forsythia</taxon>
    </lineage>
</organism>
<gene>
    <name evidence="2" type="ORF">Fot_31238</name>
</gene>
<reference evidence="3" key="1">
    <citation type="submission" date="2024-07" db="EMBL/GenBank/DDBJ databases">
        <title>Two chromosome-level genome assemblies of Korean endemic species Abeliophyllum distichum and Forsythia ovata (Oleaceae).</title>
        <authorList>
            <person name="Jang H."/>
        </authorList>
    </citation>
    <scope>NUCLEOTIDE SEQUENCE [LARGE SCALE GENOMIC DNA]</scope>
</reference>
<dbReference type="AlphaFoldDB" id="A0ABD1T4F4"/>
<protein>
    <submittedName>
        <fullName evidence="2">Uncharacterized protein</fullName>
    </submittedName>
</protein>
<dbReference type="EMBL" id="JBFOLJ010000009">
    <property type="protein sequence ID" value="KAL2507591.1"/>
    <property type="molecule type" value="Genomic_DNA"/>
</dbReference>
<proteinExistence type="predicted"/>
<dbReference type="Proteomes" id="UP001604277">
    <property type="component" value="Unassembled WGS sequence"/>
</dbReference>